<organism evidence="2 3">
    <name type="scientific">Tessaracoccus flavus</name>
    <dbReference type="NCBI Taxonomy" id="1610493"/>
    <lineage>
        <taxon>Bacteria</taxon>
        <taxon>Bacillati</taxon>
        <taxon>Actinomycetota</taxon>
        <taxon>Actinomycetes</taxon>
        <taxon>Propionibacteriales</taxon>
        <taxon>Propionibacteriaceae</taxon>
        <taxon>Tessaracoccus</taxon>
    </lineage>
</organism>
<dbReference type="AlphaFoldDB" id="A0A1Q2CDA1"/>
<dbReference type="SUPFAM" id="SSF103473">
    <property type="entry name" value="MFS general substrate transporter"/>
    <property type="match status" value="1"/>
</dbReference>
<evidence type="ECO:0008006" key="4">
    <source>
        <dbReference type="Google" id="ProtNLM"/>
    </source>
</evidence>
<keyword evidence="3" id="KW-1185">Reference proteome</keyword>
<evidence type="ECO:0000313" key="3">
    <source>
        <dbReference type="Proteomes" id="UP000188324"/>
    </source>
</evidence>
<feature type="transmembrane region" description="Helical" evidence="1">
    <location>
        <begin position="12"/>
        <end position="35"/>
    </location>
</feature>
<dbReference type="EMBL" id="CP019605">
    <property type="protein sequence ID" value="AQP44103.1"/>
    <property type="molecule type" value="Genomic_DNA"/>
</dbReference>
<dbReference type="RefSeq" id="WP_077340920.1">
    <property type="nucleotide sequence ID" value="NZ_CP019605.1"/>
</dbReference>
<dbReference type="InterPro" id="IPR036259">
    <property type="entry name" value="MFS_trans_sf"/>
</dbReference>
<sequence>MQPRNTRSVLALVLSNVLGGVGVASGIAVGALLVASMSSEAFAGVGQALGVLGAGLLAVPLAALATRRGRRAALSLGYAIAVLGAAGQR</sequence>
<name>A0A1Q2CDA1_9ACTN</name>
<dbReference type="KEGG" id="tfl:RPIT_04145"/>
<protein>
    <recommendedName>
        <fullName evidence="4">MFS transporter</fullName>
    </recommendedName>
</protein>
<feature type="transmembrane region" description="Helical" evidence="1">
    <location>
        <begin position="41"/>
        <end position="65"/>
    </location>
</feature>
<evidence type="ECO:0000256" key="1">
    <source>
        <dbReference type="SAM" id="Phobius"/>
    </source>
</evidence>
<gene>
    <name evidence="2" type="ORF">RPIT_04145</name>
</gene>
<reference evidence="2 3" key="1">
    <citation type="journal article" date="2016" name="Int. J. Syst. Evol. Microbiol.">
        <title>Tessaracoccus flavus sp. nov., isolated from the drainage system of a lindane-producing factory.</title>
        <authorList>
            <person name="Kumari R."/>
            <person name="Singh P."/>
            <person name="Schumann P."/>
            <person name="Lal R."/>
        </authorList>
    </citation>
    <scope>NUCLEOTIDE SEQUENCE [LARGE SCALE GENOMIC DNA]</scope>
    <source>
        <strain evidence="2 3">RP1T</strain>
    </source>
</reference>
<keyword evidence="1" id="KW-0812">Transmembrane</keyword>
<proteinExistence type="predicted"/>
<dbReference type="Proteomes" id="UP000188324">
    <property type="component" value="Chromosome"/>
</dbReference>
<accession>A0A1Q2CDA1</accession>
<dbReference type="STRING" id="1610493.RPIT_04145"/>
<keyword evidence="1" id="KW-1133">Transmembrane helix</keyword>
<evidence type="ECO:0000313" key="2">
    <source>
        <dbReference type="EMBL" id="AQP44103.1"/>
    </source>
</evidence>
<keyword evidence="1" id="KW-0472">Membrane</keyword>